<keyword evidence="6" id="KW-0479">Metal-binding</keyword>
<dbReference type="PANTHER" id="PTHR33202">
    <property type="entry name" value="ZINC UPTAKE REGULATION PROTEIN"/>
    <property type="match status" value="1"/>
</dbReference>
<proteinExistence type="inferred from homology"/>
<dbReference type="InterPro" id="IPR002481">
    <property type="entry name" value="FUR"/>
</dbReference>
<evidence type="ECO:0000256" key="7">
    <source>
        <dbReference type="ARBA" id="ARBA00022833"/>
    </source>
</evidence>
<gene>
    <name evidence="11" type="ORF">S01H1_15488</name>
</gene>
<comment type="similarity">
    <text evidence="2">Belongs to the Fur family.</text>
</comment>
<keyword evidence="5" id="KW-0678">Repressor</keyword>
<comment type="caution">
    <text evidence="11">The sequence shown here is derived from an EMBL/GenBank/DDBJ whole genome shotgun (WGS) entry which is preliminary data.</text>
</comment>
<evidence type="ECO:0000256" key="4">
    <source>
        <dbReference type="ARBA" id="ARBA00022490"/>
    </source>
</evidence>
<dbReference type="CDD" id="cd07153">
    <property type="entry name" value="Fur_like"/>
    <property type="match status" value="1"/>
</dbReference>
<dbReference type="Pfam" id="PF01475">
    <property type="entry name" value="FUR"/>
    <property type="match status" value="1"/>
</dbReference>
<comment type="subunit">
    <text evidence="3">Homodimer.</text>
</comment>
<evidence type="ECO:0000256" key="9">
    <source>
        <dbReference type="ARBA" id="ARBA00023125"/>
    </source>
</evidence>
<dbReference type="PANTHER" id="PTHR33202:SF2">
    <property type="entry name" value="FERRIC UPTAKE REGULATION PROTEIN"/>
    <property type="match status" value="1"/>
</dbReference>
<dbReference type="EMBL" id="BARS01008083">
    <property type="protein sequence ID" value="GAF73714.1"/>
    <property type="molecule type" value="Genomic_DNA"/>
</dbReference>
<dbReference type="InterPro" id="IPR036388">
    <property type="entry name" value="WH-like_DNA-bd_sf"/>
</dbReference>
<evidence type="ECO:0000256" key="8">
    <source>
        <dbReference type="ARBA" id="ARBA00023015"/>
    </source>
</evidence>
<dbReference type="SUPFAM" id="SSF46785">
    <property type="entry name" value="Winged helix' DNA-binding domain"/>
    <property type="match status" value="1"/>
</dbReference>
<keyword evidence="7" id="KW-0862">Zinc</keyword>
<accession>X0RY18</accession>
<dbReference type="GO" id="GO:0008270">
    <property type="term" value="F:zinc ion binding"/>
    <property type="evidence" value="ECO:0007669"/>
    <property type="project" value="TreeGrafter"/>
</dbReference>
<evidence type="ECO:0000256" key="6">
    <source>
        <dbReference type="ARBA" id="ARBA00022723"/>
    </source>
</evidence>
<reference evidence="11" key="1">
    <citation type="journal article" date="2014" name="Front. Microbiol.">
        <title>High frequency of phylogenetically diverse reductive dehalogenase-homologous genes in deep subseafloor sedimentary metagenomes.</title>
        <authorList>
            <person name="Kawai M."/>
            <person name="Futagami T."/>
            <person name="Toyoda A."/>
            <person name="Takaki Y."/>
            <person name="Nishi S."/>
            <person name="Hori S."/>
            <person name="Arai W."/>
            <person name="Tsubouchi T."/>
            <person name="Morono Y."/>
            <person name="Uchiyama I."/>
            <person name="Ito T."/>
            <person name="Fujiyama A."/>
            <person name="Inagaki F."/>
            <person name="Takami H."/>
        </authorList>
    </citation>
    <scope>NUCLEOTIDE SEQUENCE</scope>
    <source>
        <strain evidence="11">Expedition CK06-06</strain>
    </source>
</reference>
<dbReference type="GO" id="GO:1900376">
    <property type="term" value="P:regulation of secondary metabolite biosynthetic process"/>
    <property type="evidence" value="ECO:0007669"/>
    <property type="project" value="TreeGrafter"/>
</dbReference>
<evidence type="ECO:0000256" key="3">
    <source>
        <dbReference type="ARBA" id="ARBA00011738"/>
    </source>
</evidence>
<dbReference type="AlphaFoldDB" id="X0RY18"/>
<organism evidence="11">
    <name type="scientific">marine sediment metagenome</name>
    <dbReference type="NCBI Taxonomy" id="412755"/>
    <lineage>
        <taxon>unclassified sequences</taxon>
        <taxon>metagenomes</taxon>
        <taxon>ecological metagenomes</taxon>
    </lineage>
</organism>
<evidence type="ECO:0000313" key="11">
    <source>
        <dbReference type="EMBL" id="GAF73714.1"/>
    </source>
</evidence>
<evidence type="ECO:0008006" key="12">
    <source>
        <dbReference type="Google" id="ProtNLM"/>
    </source>
</evidence>
<protein>
    <recommendedName>
        <fullName evidence="12">Transcriptional repressor</fullName>
    </recommendedName>
</protein>
<keyword evidence="9" id="KW-0238">DNA-binding</keyword>
<keyword evidence="10" id="KW-0804">Transcription</keyword>
<dbReference type="InterPro" id="IPR043135">
    <property type="entry name" value="Fur_C"/>
</dbReference>
<dbReference type="GO" id="GO:0045892">
    <property type="term" value="P:negative regulation of DNA-templated transcription"/>
    <property type="evidence" value="ECO:0007669"/>
    <property type="project" value="TreeGrafter"/>
</dbReference>
<dbReference type="GO" id="GO:0003700">
    <property type="term" value="F:DNA-binding transcription factor activity"/>
    <property type="evidence" value="ECO:0007669"/>
    <property type="project" value="InterPro"/>
</dbReference>
<dbReference type="GO" id="GO:0005829">
    <property type="term" value="C:cytosol"/>
    <property type="evidence" value="ECO:0007669"/>
    <property type="project" value="TreeGrafter"/>
</dbReference>
<evidence type="ECO:0000256" key="10">
    <source>
        <dbReference type="ARBA" id="ARBA00023163"/>
    </source>
</evidence>
<evidence type="ECO:0000256" key="5">
    <source>
        <dbReference type="ARBA" id="ARBA00022491"/>
    </source>
</evidence>
<comment type="subcellular location">
    <subcellularLocation>
        <location evidence="1">Cytoplasm</location>
    </subcellularLocation>
</comment>
<keyword evidence="4" id="KW-0963">Cytoplasm</keyword>
<evidence type="ECO:0000256" key="1">
    <source>
        <dbReference type="ARBA" id="ARBA00004496"/>
    </source>
</evidence>
<sequence>MSVDANFSLGSVNTALTPQERFVEFMQTRGKRITRQRQVIIDHVMTRHEHFDAEQLLVDLKKTSAGSQASRPTVYRTLNEMVEAGILKKMELDGRAVYEHDYGYPQHDHLYCTSCQKLIEFSSDELARLRNAVAEKHQFRAQSHRLIVSGVCFDCRSKRGTSRHQDRV</sequence>
<keyword evidence="8" id="KW-0805">Transcription regulation</keyword>
<dbReference type="Gene3D" id="3.30.1490.190">
    <property type="match status" value="1"/>
</dbReference>
<evidence type="ECO:0000256" key="2">
    <source>
        <dbReference type="ARBA" id="ARBA00007957"/>
    </source>
</evidence>
<dbReference type="GO" id="GO:0000976">
    <property type="term" value="F:transcription cis-regulatory region binding"/>
    <property type="evidence" value="ECO:0007669"/>
    <property type="project" value="TreeGrafter"/>
</dbReference>
<dbReference type="Gene3D" id="1.10.10.10">
    <property type="entry name" value="Winged helix-like DNA-binding domain superfamily/Winged helix DNA-binding domain"/>
    <property type="match status" value="1"/>
</dbReference>
<name>X0RY18_9ZZZZ</name>
<dbReference type="InterPro" id="IPR036390">
    <property type="entry name" value="WH_DNA-bd_sf"/>
</dbReference>